<dbReference type="CDD" id="cd07571">
    <property type="entry name" value="ALP_N-acyl_transferase"/>
    <property type="match status" value="1"/>
</dbReference>
<accession>A0A975U4G1</accession>
<feature type="transmembrane region" description="Helical" evidence="2">
    <location>
        <begin position="174"/>
        <end position="195"/>
    </location>
</feature>
<comment type="subcellular location">
    <subcellularLocation>
        <location evidence="2">Cell membrane</location>
        <topology evidence="2">Multi-pass membrane protein</topology>
    </subcellularLocation>
</comment>
<dbReference type="EC" id="2.3.1.269" evidence="2"/>
<evidence type="ECO:0000313" key="4">
    <source>
        <dbReference type="EMBL" id="QXM26114.1"/>
    </source>
</evidence>
<feature type="transmembrane region" description="Helical" evidence="2">
    <location>
        <begin position="62"/>
        <end position="84"/>
    </location>
</feature>
<feature type="transmembrane region" description="Helical" evidence="2">
    <location>
        <begin position="202"/>
        <end position="220"/>
    </location>
</feature>
<comment type="function">
    <text evidence="2">Catalyzes the phospholipid dependent N-acylation of the N-terminal cysteine of apolipoprotein, the last step in lipoprotein maturation.</text>
</comment>
<dbReference type="PROSITE" id="PS50263">
    <property type="entry name" value="CN_HYDROLASE"/>
    <property type="match status" value="1"/>
</dbReference>
<dbReference type="PANTHER" id="PTHR38686">
    <property type="entry name" value="APOLIPOPROTEIN N-ACYLTRANSFERASE"/>
    <property type="match status" value="1"/>
</dbReference>
<dbReference type="KEGG" id="elio:KO353_08005"/>
<dbReference type="NCBIfam" id="TIGR00546">
    <property type="entry name" value="lnt"/>
    <property type="match status" value="1"/>
</dbReference>
<feature type="transmembrane region" description="Helical" evidence="2">
    <location>
        <begin position="96"/>
        <end position="118"/>
    </location>
</feature>
<dbReference type="Proteomes" id="UP000694001">
    <property type="component" value="Chromosome"/>
</dbReference>
<organism evidence="4 5">
    <name type="scientific">Elioraea tepida</name>
    <dbReference type="NCBI Taxonomy" id="2843330"/>
    <lineage>
        <taxon>Bacteria</taxon>
        <taxon>Pseudomonadati</taxon>
        <taxon>Pseudomonadota</taxon>
        <taxon>Alphaproteobacteria</taxon>
        <taxon>Acetobacterales</taxon>
        <taxon>Elioraeaceae</taxon>
        <taxon>Elioraea</taxon>
    </lineage>
</organism>
<protein>
    <recommendedName>
        <fullName evidence="2">Apolipoprotein N-acyltransferase</fullName>
        <shortName evidence="2">ALP N-acyltransferase</shortName>
        <ecNumber evidence="2">2.3.1.269</ecNumber>
    </recommendedName>
</protein>
<dbReference type="GO" id="GO:0005886">
    <property type="term" value="C:plasma membrane"/>
    <property type="evidence" value="ECO:0007669"/>
    <property type="project" value="UniProtKB-SubCell"/>
</dbReference>
<dbReference type="InterPro" id="IPR004563">
    <property type="entry name" value="Apolipo_AcylTrfase"/>
</dbReference>
<evidence type="ECO:0000256" key="1">
    <source>
        <dbReference type="ARBA" id="ARBA00010065"/>
    </source>
</evidence>
<dbReference type="InterPro" id="IPR003010">
    <property type="entry name" value="C-N_Hydrolase"/>
</dbReference>
<dbReference type="GO" id="GO:0042158">
    <property type="term" value="P:lipoprotein biosynthetic process"/>
    <property type="evidence" value="ECO:0007669"/>
    <property type="project" value="UniProtKB-UniRule"/>
</dbReference>
<keyword evidence="2" id="KW-0012">Acyltransferase</keyword>
<dbReference type="HAMAP" id="MF_01148">
    <property type="entry name" value="Lnt"/>
    <property type="match status" value="1"/>
</dbReference>
<keyword evidence="2" id="KW-0472">Membrane</keyword>
<evidence type="ECO:0000259" key="3">
    <source>
        <dbReference type="PROSITE" id="PS50263"/>
    </source>
</evidence>
<dbReference type="EMBL" id="CP076448">
    <property type="protein sequence ID" value="QXM26114.1"/>
    <property type="molecule type" value="Genomic_DNA"/>
</dbReference>
<dbReference type="Pfam" id="PF00795">
    <property type="entry name" value="CN_hydrolase"/>
    <property type="match status" value="1"/>
</dbReference>
<feature type="transmembrane region" description="Helical" evidence="2">
    <location>
        <begin position="499"/>
        <end position="518"/>
    </location>
</feature>
<dbReference type="GO" id="GO:0016410">
    <property type="term" value="F:N-acyltransferase activity"/>
    <property type="evidence" value="ECO:0007669"/>
    <property type="project" value="UniProtKB-UniRule"/>
</dbReference>
<comment type="pathway">
    <text evidence="2">Protein modification; lipoprotein biosynthesis (N-acyl transfer).</text>
</comment>
<dbReference type="PANTHER" id="PTHR38686:SF1">
    <property type="entry name" value="APOLIPOPROTEIN N-ACYLTRANSFERASE"/>
    <property type="match status" value="1"/>
</dbReference>
<name>A0A975U4G1_9PROT</name>
<keyword evidence="2" id="KW-1133">Transmembrane helix</keyword>
<keyword evidence="2" id="KW-0812">Transmembrane</keyword>
<dbReference type="Pfam" id="PF20154">
    <property type="entry name" value="LNT_N"/>
    <property type="match status" value="1"/>
</dbReference>
<comment type="catalytic activity">
    <reaction evidence="2">
        <text>N-terminal S-1,2-diacyl-sn-glyceryl-L-cysteinyl-[lipoprotein] + a glycerophospholipid = N-acyl-S-1,2-diacyl-sn-glyceryl-L-cysteinyl-[lipoprotein] + a 2-acyl-sn-glycero-3-phospholipid + H(+)</text>
        <dbReference type="Rhea" id="RHEA:48228"/>
        <dbReference type="Rhea" id="RHEA-COMP:14681"/>
        <dbReference type="Rhea" id="RHEA-COMP:14684"/>
        <dbReference type="ChEBI" id="CHEBI:15378"/>
        <dbReference type="ChEBI" id="CHEBI:136912"/>
        <dbReference type="ChEBI" id="CHEBI:140656"/>
        <dbReference type="ChEBI" id="CHEBI:140657"/>
        <dbReference type="ChEBI" id="CHEBI:140660"/>
        <dbReference type="EC" id="2.3.1.269"/>
    </reaction>
</comment>
<reference evidence="4" key="1">
    <citation type="submission" date="2021-06" db="EMBL/GenBank/DDBJ databases">
        <title>Elioraea tepida, sp. nov., a moderately thermophilic aerobic anoxygenic phototrophic bacterium isolated from an alkaline siliceous hot spring mat community in Yellowstone National Park, WY, USA.</title>
        <authorList>
            <person name="Saini M.K."/>
            <person name="Yoshida S."/>
            <person name="Sebastian A."/>
            <person name="Hirose S."/>
            <person name="Hara E."/>
            <person name="Tamaki H."/>
            <person name="Soulier N.T."/>
            <person name="Albert I."/>
            <person name="Hanada S."/>
            <person name="Bryant D.A."/>
            <person name="Tank M."/>
        </authorList>
    </citation>
    <scope>NUCLEOTIDE SEQUENCE</scope>
    <source>
        <strain evidence="4">MS-P2</strain>
    </source>
</reference>
<evidence type="ECO:0000256" key="2">
    <source>
        <dbReference type="HAMAP-Rule" id="MF_01148"/>
    </source>
</evidence>
<feature type="transmembrane region" description="Helical" evidence="2">
    <location>
        <begin position="21"/>
        <end position="42"/>
    </location>
</feature>
<feature type="domain" description="CN hydrolase" evidence="3">
    <location>
        <begin position="234"/>
        <end position="487"/>
    </location>
</feature>
<dbReference type="InterPro" id="IPR045378">
    <property type="entry name" value="LNT_N"/>
</dbReference>
<evidence type="ECO:0000313" key="5">
    <source>
        <dbReference type="Proteomes" id="UP000694001"/>
    </source>
</evidence>
<comment type="similarity">
    <text evidence="1 2">Belongs to the CN hydrolase family. Apolipoprotein N-acyltransferase subfamily.</text>
</comment>
<keyword evidence="2" id="KW-1003">Cell membrane</keyword>
<keyword evidence="2" id="KW-0808">Transferase</keyword>
<gene>
    <name evidence="2 4" type="primary">lnt</name>
    <name evidence="4" type="ORF">KO353_08005</name>
</gene>
<sequence length="527" mass="55594">MINRLAARIDAHLRSRQGWRAGATAFGLGALGAAAFAPLHLLPALLLSFPGLLILAGSRRTLAGAFWTAWAWGWGHFIAGLWWISNALVMESERAIVAMLVPIAVPAIAALLALFAALPTVVALRLFPDGWSRVLGFAGLWTLGEMARGVVLTGFPWNLVGSAWAFGALPVQGAAWIGAWGLSLATVLIACLPLVWSRRAAALGGAILLGGLAVGLARLWPEEPPVQPVAIRIVQGNIAQGHKWRDDLKLAHFRHYLGLTAGVPLPREQEGEGQVVVVWPETASPYLLATDERAREAAARALPPGAVLIAGTPRLERLPDGAAPPVRIWNSLVALDGEARVIGLYDKHHLVPFGEYVPLRRLLPLETIVPGNLDFSAGPGPRTLTLEGAAVPPFSPLICYEVIFPGRVTAPGERPSWLLNLTNDAWFGLSSGPYQHLAAARLRAVEEGLPLVRAANTGISAVFDARGRTVGALGLGQTGVLAAPLPGARAPTPFARGGGWIPFGLALGAVVASVVLRIRLQVLGGSI</sequence>
<proteinExistence type="inferred from homology"/>
<dbReference type="AlphaFoldDB" id="A0A975U4G1"/>
<keyword evidence="5" id="KW-1185">Reference proteome</keyword>
<dbReference type="RefSeq" id="WP_218287165.1">
    <property type="nucleotide sequence ID" value="NZ_CP076448.1"/>
</dbReference>